<dbReference type="SUPFAM" id="SSF89095">
    <property type="entry name" value="GatB/YqeY motif"/>
    <property type="match status" value="1"/>
</dbReference>
<dbReference type="InterPro" id="IPR042114">
    <property type="entry name" value="GatB_C_1"/>
</dbReference>
<evidence type="ECO:0000256" key="10">
    <source>
        <dbReference type="HAMAP-Rule" id="MF_00121"/>
    </source>
</evidence>
<evidence type="ECO:0000259" key="11">
    <source>
        <dbReference type="SMART" id="SM00845"/>
    </source>
</evidence>
<keyword evidence="3 10" id="KW-0436">Ligase</keyword>
<dbReference type="NCBIfam" id="NF004014">
    <property type="entry name" value="PRK05477.1-4"/>
    <property type="match status" value="1"/>
</dbReference>
<keyword evidence="4 10" id="KW-0547">Nucleotide-binding</keyword>
<comment type="caution">
    <text evidence="12">The sequence shown here is derived from an EMBL/GenBank/DDBJ whole genome shotgun (WGS) entry which is preliminary data.</text>
</comment>
<keyword evidence="6 10" id="KW-0648">Protein biosynthesis</keyword>
<evidence type="ECO:0000256" key="8">
    <source>
        <dbReference type="ARBA" id="ARBA00047380"/>
    </source>
</evidence>
<gene>
    <name evidence="12" type="primary">gatB_1</name>
    <name evidence="10" type="synonym">gatB</name>
    <name evidence="12" type="ORF">BWY73_00258</name>
</gene>
<dbReference type="InterPro" id="IPR018027">
    <property type="entry name" value="Asn/Gln_amidotransferase"/>
</dbReference>
<dbReference type="InterPro" id="IPR004413">
    <property type="entry name" value="GatB"/>
</dbReference>
<dbReference type="InterPro" id="IPR017959">
    <property type="entry name" value="Asn/Gln-tRNA_amidoTrfase_suB/E"/>
</dbReference>
<dbReference type="NCBIfam" id="TIGR00133">
    <property type="entry name" value="gatB"/>
    <property type="match status" value="1"/>
</dbReference>
<dbReference type="GO" id="GO:0006412">
    <property type="term" value="P:translation"/>
    <property type="evidence" value="ECO:0007669"/>
    <property type="project" value="UniProtKB-UniRule"/>
</dbReference>
<dbReference type="SUPFAM" id="SSF55931">
    <property type="entry name" value="Glutamine synthetase/guanido kinase"/>
    <property type="match status" value="1"/>
</dbReference>
<dbReference type="FunFam" id="1.10.10.410:FF:000001">
    <property type="entry name" value="Aspartyl/glutamyl-tRNA(Asn/Gln) amidotransferase subunit B"/>
    <property type="match status" value="1"/>
</dbReference>
<dbReference type="HAMAP" id="MF_00121">
    <property type="entry name" value="GatB"/>
    <property type="match status" value="1"/>
</dbReference>
<evidence type="ECO:0000256" key="5">
    <source>
        <dbReference type="ARBA" id="ARBA00022840"/>
    </source>
</evidence>
<keyword evidence="12" id="KW-0808">Transferase</keyword>
<dbReference type="GO" id="GO:0016740">
    <property type="term" value="F:transferase activity"/>
    <property type="evidence" value="ECO:0007669"/>
    <property type="project" value="UniProtKB-KW"/>
</dbReference>
<dbReference type="InterPro" id="IPR023168">
    <property type="entry name" value="GatB_Yqey_C_2"/>
</dbReference>
<comment type="function">
    <text evidence="7 10">Allows the formation of correctly charged Asn-tRNA(Asn) or Gln-tRNA(Gln) through the transamidation of misacylated Asp-tRNA(Asn) or Glu-tRNA(Gln) in organisms which lack either or both of asparaginyl-tRNA or glutaminyl-tRNA synthetases. The reaction takes place in the presence of glutamine and ATP through an activated phospho-Asp-tRNA(Asn) or phospho-Glu-tRNA(Gln).</text>
</comment>
<dbReference type="Pfam" id="PF02934">
    <property type="entry name" value="GatB_N"/>
    <property type="match status" value="1"/>
</dbReference>
<evidence type="ECO:0000256" key="2">
    <source>
        <dbReference type="ARBA" id="ARBA00011123"/>
    </source>
</evidence>
<dbReference type="PROSITE" id="PS01234">
    <property type="entry name" value="GATB"/>
    <property type="match status" value="1"/>
</dbReference>
<organism evidence="12">
    <name type="scientific">candidate division TA06 bacterium ADurb.Bin417</name>
    <dbReference type="NCBI Taxonomy" id="1852828"/>
    <lineage>
        <taxon>Bacteria</taxon>
        <taxon>Bacteria division TA06</taxon>
    </lineage>
</organism>
<evidence type="ECO:0000256" key="7">
    <source>
        <dbReference type="ARBA" id="ARBA00024799"/>
    </source>
</evidence>
<protein>
    <recommendedName>
        <fullName evidence="10">Aspartyl/glutamyl-tRNA(Asn/Gln) amidotransferase subunit B</fullName>
        <shortName evidence="10">Asp/Glu-ADT subunit B</shortName>
        <ecNumber evidence="10">6.3.5.-</ecNumber>
    </recommendedName>
</protein>
<evidence type="ECO:0000256" key="4">
    <source>
        <dbReference type="ARBA" id="ARBA00022741"/>
    </source>
</evidence>
<dbReference type="EMBL" id="MWAK01000019">
    <property type="protein sequence ID" value="OPZ93537.1"/>
    <property type="molecule type" value="Genomic_DNA"/>
</dbReference>
<dbReference type="InterPro" id="IPR014746">
    <property type="entry name" value="Gln_synth/guanido_kin_cat_dom"/>
</dbReference>
<accession>A0A1V5MJU2</accession>
<dbReference type="GO" id="GO:0005524">
    <property type="term" value="F:ATP binding"/>
    <property type="evidence" value="ECO:0007669"/>
    <property type="project" value="UniProtKB-KW"/>
</dbReference>
<dbReference type="EC" id="6.3.5.-" evidence="10"/>
<dbReference type="NCBIfam" id="NF004012">
    <property type="entry name" value="PRK05477.1-2"/>
    <property type="match status" value="1"/>
</dbReference>
<dbReference type="InterPro" id="IPR003789">
    <property type="entry name" value="Asn/Gln_tRNA_amidoTrase-B-like"/>
</dbReference>
<comment type="subunit">
    <text evidence="2 10">Heterotrimer of A, B and C subunits.</text>
</comment>
<sequence>MTTKYEAVVGLEIHVQLNAATKMFCDCPNRFGDEPNQNTCPICLWFPGASAQLSREVVEKAVGVAMTLNCTINQRSRFDQKVYYYPDLPKGFQLSQFHRPLAGNGWVEITGEDGALRRLRIRTLHLEEDVAKLVHETEGKTRVSLVDFNRAGCPLVEIVTEPDMRSPYEAMEFVNAIRTLVPGAGGAECSLERGTMRVDANISLRPAGSQELNVKVEVKNMNSVRGIGDAIAYEIKRQQELIQKGEAIILHTRLWDPKSGRTLPMREKFSGPCVPDPSVPEVVISDQWLAEIKNGLPEIPARKQLRFVEEYGLTETEAAGLTVSPESADYSEAVIRAGIPARLAAQWIAGRLLPAAARRGLTLAETKITPERLAGLLALVENGKINPNAGRQLLELLFEDGRTPAEIAREQGLDQAADSGELEKILARVLAENPRAVEDFRKGRSQSLGFLTGQAVRLSGGKADPRLIRQKLEEKLRSE</sequence>
<evidence type="ECO:0000256" key="6">
    <source>
        <dbReference type="ARBA" id="ARBA00022917"/>
    </source>
</evidence>
<dbReference type="PANTHER" id="PTHR11659">
    <property type="entry name" value="GLUTAMYL-TRNA GLN AMIDOTRANSFERASE SUBUNIT B MITOCHONDRIAL AND PROKARYOTIC PET112-RELATED"/>
    <property type="match status" value="1"/>
</dbReference>
<evidence type="ECO:0000256" key="9">
    <source>
        <dbReference type="ARBA" id="ARBA00047913"/>
    </source>
</evidence>
<dbReference type="GO" id="GO:0050566">
    <property type="term" value="F:asparaginyl-tRNA synthase (glutamine-hydrolyzing) activity"/>
    <property type="evidence" value="ECO:0007669"/>
    <property type="project" value="RHEA"/>
</dbReference>
<evidence type="ECO:0000256" key="3">
    <source>
        <dbReference type="ARBA" id="ARBA00022598"/>
    </source>
</evidence>
<dbReference type="Pfam" id="PF02637">
    <property type="entry name" value="GatB_Yqey"/>
    <property type="match status" value="1"/>
</dbReference>
<dbReference type="Proteomes" id="UP000485484">
    <property type="component" value="Unassembled WGS sequence"/>
</dbReference>
<dbReference type="InterPro" id="IPR017958">
    <property type="entry name" value="Gln-tRNA_amidoTrfase_suB_CS"/>
</dbReference>
<dbReference type="InterPro" id="IPR006075">
    <property type="entry name" value="Asn/Gln-tRNA_Trfase_suB/E_cat"/>
</dbReference>
<evidence type="ECO:0000256" key="1">
    <source>
        <dbReference type="ARBA" id="ARBA00005306"/>
    </source>
</evidence>
<comment type="catalytic activity">
    <reaction evidence="8 10">
        <text>L-aspartyl-tRNA(Asn) + L-glutamine + ATP + H2O = L-asparaginyl-tRNA(Asn) + L-glutamate + ADP + phosphate + 2 H(+)</text>
        <dbReference type="Rhea" id="RHEA:14513"/>
        <dbReference type="Rhea" id="RHEA-COMP:9674"/>
        <dbReference type="Rhea" id="RHEA-COMP:9677"/>
        <dbReference type="ChEBI" id="CHEBI:15377"/>
        <dbReference type="ChEBI" id="CHEBI:15378"/>
        <dbReference type="ChEBI" id="CHEBI:29985"/>
        <dbReference type="ChEBI" id="CHEBI:30616"/>
        <dbReference type="ChEBI" id="CHEBI:43474"/>
        <dbReference type="ChEBI" id="CHEBI:58359"/>
        <dbReference type="ChEBI" id="CHEBI:78515"/>
        <dbReference type="ChEBI" id="CHEBI:78516"/>
        <dbReference type="ChEBI" id="CHEBI:456216"/>
    </reaction>
</comment>
<proteinExistence type="inferred from homology"/>
<name>A0A1V5MJU2_UNCT6</name>
<evidence type="ECO:0000313" key="12">
    <source>
        <dbReference type="EMBL" id="OPZ93537.1"/>
    </source>
</evidence>
<dbReference type="Gene3D" id="1.10.10.410">
    <property type="match status" value="1"/>
</dbReference>
<feature type="domain" description="Asn/Gln amidotransferase" evidence="11">
    <location>
        <begin position="329"/>
        <end position="476"/>
    </location>
</feature>
<dbReference type="AlphaFoldDB" id="A0A1V5MJU2"/>
<dbReference type="SMART" id="SM00845">
    <property type="entry name" value="GatB_Yqey"/>
    <property type="match status" value="1"/>
</dbReference>
<keyword evidence="5 10" id="KW-0067">ATP-binding</keyword>
<dbReference type="GO" id="GO:0050567">
    <property type="term" value="F:glutaminyl-tRNA synthase (glutamine-hydrolyzing) activity"/>
    <property type="evidence" value="ECO:0007669"/>
    <property type="project" value="UniProtKB-UniRule"/>
</dbReference>
<reference evidence="12" key="1">
    <citation type="submission" date="2017-02" db="EMBL/GenBank/DDBJ databases">
        <title>Delving into the versatile metabolic prowess of the omnipresent phylum Bacteroidetes.</title>
        <authorList>
            <person name="Nobu M.K."/>
            <person name="Mei R."/>
            <person name="Narihiro T."/>
            <person name="Kuroda K."/>
            <person name="Liu W.-T."/>
        </authorList>
    </citation>
    <scope>NUCLEOTIDE SEQUENCE</scope>
    <source>
        <strain evidence="12">ADurb.Bin417</strain>
    </source>
</reference>
<dbReference type="Gene3D" id="1.10.150.380">
    <property type="entry name" value="GatB domain, N-terminal subdomain"/>
    <property type="match status" value="1"/>
</dbReference>
<comment type="similarity">
    <text evidence="1 10">Belongs to the GatB/GatE family. GatB subfamily.</text>
</comment>
<comment type="catalytic activity">
    <reaction evidence="9 10">
        <text>L-glutamyl-tRNA(Gln) + L-glutamine + ATP + H2O = L-glutaminyl-tRNA(Gln) + L-glutamate + ADP + phosphate + H(+)</text>
        <dbReference type="Rhea" id="RHEA:17521"/>
        <dbReference type="Rhea" id="RHEA-COMP:9681"/>
        <dbReference type="Rhea" id="RHEA-COMP:9684"/>
        <dbReference type="ChEBI" id="CHEBI:15377"/>
        <dbReference type="ChEBI" id="CHEBI:15378"/>
        <dbReference type="ChEBI" id="CHEBI:29985"/>
        <dbReference type="ChEBI" id="CHEBI:30616"/>
        <dbReference type="ChEBI" id="CHEBI:43474"/>
        <dbReference type="ChEBI" id="CHEBI:58359"/>
        <dbReference type="ChEBI" id="CHEBI:78520"/>
        <dbReference type="ChEBI" id="CHEBI:78521"/>
        <dbReference type="ChEBI" id="CHEBI:456216"/>
    </reaction>
</comment>